<dbReference type="Pfam" id="PF25563">
    <property type="entry name" value="TPR_SYVN1_N"/>
    <property type="match status" value="1"/>
</dbReference>
<dbReference type="SUPFAM" id="SSF57850">
    <property type="entry name" value="RING/U-box"/>
    <property type="match status" value="1"/>
</dbReference>
<reference evidence="20" key="1">
    <citation type="journal article" date="2023" name="Mol. Plant Microbe Interact.">
        <title>Elucidating the Obligate Nature and Biological Capacity of an Invasive Fungal Corn Pathogen.</title>
        <authorList>
            <person name="MacCready J.S."/>
            <person name="Roggenkamp E.M."/>
            <person name="Gdanetz K."/>
            <person name="Chilvers M.I."/>
        </authorList>
    </citation>
    <scope>NUCLEOTIDE SEQUENCE</scope>
    <source>
        <strain evidence="20">PM02</strain>
    </source>
</reference>
<evidence type="ECO:0000256" key="15">
    <source>
        <dbReference type="PROSITE-ProRule" id="PRU00175"/>
    </source>
</evidence>
<feature type="compositionally biased region" description="Low complexity" evidence="17">
    <location>
        <begin position="234"/>
        <end position="251"/>
    </location>
</feature>
<evidence type="ECO:0000256" key="14">
    <source>
        <dbReference type="ARBA" id="ARBA00023136"/>
    </source>
</evidence>
<dbReference type="EMBL" id="JAQQPM010000006">
    <property type="protein sequence ID" value="KAK2072285.1"/>
    <property type="molecule type" value="Genomic_DNA"/>
</dbReference>
<accession>A0AAD9MER5</accession>
<keyword evidence="8" id="KW-0479">Metal-binding</keyword>
<dbReference type="CDD" id="cd16479">
    <property type="entry name" value="RING-H2_synoviolin"/>
    <property type="match status" value="1"/>
</dbReference>
<keyword evidence="21" id="KW-1185">Reference proteome</keyword>
<evidence type="ECO:0000256" key="1">
    <source>
        <dbReference type="ARBA" id="ARBA00000900"/>
    </source>
</evidence>
<evidence type="ECO:0000256" key="4">
    <source>
        <dbReference type="ARBA" id="ARBA00010089"/>
    </source>
</evidence>
<dbReference type="EC" id="2.3.2.27" evidence="5"/>
<keyword evidence="12" id="KW-0862">Zinc</keyword>
<dbReference type="InterPro" id="IPR058051">
    <property type="entry name" value="Znf_RING_synoviolin"/>
</dbReference>
<comment type="pathway">
    <text evidence="3">Protein modification; protein ubiquitination.</text>
</comment>
<keyword evidence="10" id="KW-0833">Ubl conjugation pathway</keyword>
<dbReference type="GO" id="GO:0005789">
    <property type="term" value="C:endoplasmic reticulum membrane"/>
    <property type="evidence" value="ECO:0007669"/>
    <property type="project" value="UniProtKB-SubCell"/>
</dbReference>
<protein>
    <recommendedName>
        <fullName evidence="5">RING-type E3 ubiquitin transferase</fullName>
        <ecNumber evidence="5">2.3.2.27</ecNumber>
    </recommendedName>
</protein>
<evidence type="ECO:0000256" key="10">
    <source>
        <dbReference type="ARBA" id="ARBA00022786"/>
    </source>
</evidence>
<dbReference type="PROSITE" id="PS50089">
    <property type="entry name" value="ZF_RING_2"/>
    <property type="match status" value="1"/>
</dbReference>
<dbReference type="Gene3D" id="3.30.40.10">
    <property type="entry name" value="Zinc/RING finger domain, C3HC4 (zinc finger)"/>
    <property type="match status" value="1"/>
</dbReference>
<dbReference type="GO" id="GO:0008270">
    <property type="term" value="F:zinc ion binding"/>
    <property type="evidence" value="ECO:0007669"/>
    <property type="project" value="UniProtKB-KW"/>
</dbReference>
<dbReference type="Pfam" id="PF13639">
    <property type="entry name" value="zf-RING_2"/>
    <property type="match status" value="1"/>
</dbReference>
<keyword evidence="7 18" id="KW-0812">Transmembrane</keyword>
<feature type="domain" description="RING-type" evidence="19">
    <location>
        <begin position="363"/>
        <end position="414"/>
    </location>
</feature>
<evidence type="ECO:0000256" key="17">
    <source>
        <dbReference type="SAM" id="MobiDB-lite"/>
    </source>
</evidence>
<evidence type="ECO:0000256" key="11">
    <source>
        <dbReference type="ARBA" id="ARBA00022824"/>
    </source>
</evidence>
<name>A0AAD9MER5_9PEZI</name>
<evidence type="ECO:0000256" key="16">
    <source>
        <dbReference type="SAM" id="Coils"/>
    </source>
</evidence>
<dbReference type="InterPro" id="IPR057992">
    <property type="entry name" value="TPR_SYVN1_N"/>
</dbReference>
<dbReference type="Proteomes" id="UP001217918">
    <property type="component" value="Unassembled WGS sequence"/>
</dbReference>
<dbReference type="GO" id="GO:0043161">
    <property type="term" value="P:proteasome-mediated ubiquitin-dependent protein catabolic process"/>
    <property type="evidence" value="ECO:0007669"/>
    <property type="project" value="TreeGrafter"/>
</dbReference>
<dbReference type="AlphaFoldDB" id="A0AAD9MER5"/>
<keyword evidence="13 18" id="KW-1133">Transmembrane helix</keyword>
<evidence type="ECO:0000256" key="9">
    <source>
        <dbReference type="ARBA" id="ARBA00022771"/>
    </source>
</evidence>
<keyword evidence="16" id="KW-0175">Coiled coil</keyword>
<keyword evidence="14 18" id="KW-0472">Membrane</keyword>
<feature type="compositionally biased region" description="Polar residues" evidence="17">
    <location>
        <begin position="644"/>
        <end position="655"/>
    </location>
</feature>
<evidence type="ECO:0000256" key="12">
    <source>
        <dbReference type="ARBA" id="ARBA00022833"/>
    </source>
</evidence>
<evidence type="ECO:0000256" key="3">
    <source>
        <dbReference type="ARBA" id="ARBA00004906"/>
    </source>
</evidence>
<evidence type="ECO:0000256" key="13">
    <source>
        <dbReference type="ARBA" id="ARBA00022989"/>
    </source>
</evidence>
<proteinExistence type="inferred from homology"/>
<comment type="catalytic activity">
    <reaction evidence="1">
        <text>S-ubiquitinyl-[E2 ubiquitin-conjugating enzyme]-L-cysteine + [acceptor protein]-L-lysine = [E2 ubiquitin-conjugating enzyme]-L-cysteine + N(6)-ubiquitinyl-[acceptor protein]-L-lysine.</text>
        <dbReference type="EC" id="2.3.2.27"/>
    </reaction>
</comment>
<comment type="caution">
    <text evidence="20">The sequence shown here is derived from an EMBL/GenBank/DDBJ whole genome shotgun (WGS) entry which is preliminary data.</text>
</comment>
<dbReference type="PANTHER" id="PTHR22763">
    <property type="entry name" value="RING ZINC FINGER PROTEIN"/>
    <property type="match status" value="1"/>
</dbReference>
<sequence length="731" mass="81488">MRLTWYAGVSTALAGGVVLLAFHQRANFYSAMVHLAQSSFSLMILVNLVFIVYASLMYGLQRLLYGPLRPVEIEQLYEKAWFAVTETCLAMTIFREEVGAFFLLMFTVLVTGKVWGWIGEGRVEILEQQPPANPWLFHTRLSTSLLLSVVYDAWLLYYTVNTVWQQARPTMMVMFLFEFAILTVCSLHTALRYAVSLLEQRVVQEQTRQRLQERRNQIREQRAEILRRRETEGAAEGQGQAQGQAQAQAQDQDQDQDQDQEALPREDDVDEMDIEVPGWQSKGQWVLAMDLVADFVKLGIYTAFFCVLFTFYGLPIHIIRDLLMTTRSFYKKVEALIRYRQAIKEMDQYADATADELGNENTCIICREEMHVWDPNDPQRMERTRPKKLPCGHILHFGCLKSWLERQQVCPTCRRQVVREPGRPNRNGDAMLFRINFQLGQNPDRQQGQPPEIGPAQGGADGRQPPLVANGQRNNADGVRMFHLGPFRLGFAQGGAQEIQDMANRLGLPDDAAARVPTRIPVPAPQQQQQQQQQQPAVENVGVSLESLRAQIGSLQQRVTRDVQLLQNSAQELHVLNLLLRELARLRSMQQLQQLQELQQTQPSQFPPQPIPQAAGPAATVPADGPSVTATTAVTPDWGGSRRQFWTSGATTGHSPASAFQPDRPAAPTRREGDAAADDSAAASSSSAAEAVAAASGAGVETLLDRANDSGLGPAAKGKAVSMEEAEDEDA</sequence>
<evidence type="ECO:0000256" key="7">
    <source>
        <dbReference type="ARBA" id="ARBA00022692"/>
    </source>
</evidence>
<evidence type="ECO:0000256" key="18">
    <source>
        <dbReference type="SAM" id="Phobius"/>
    </source>
</evidence>
<evidence type="ECO:0000256" key="5">
    <source>
        <dbReference type="ARBA" id="ARBA00012483"/>
    </source>
</evidence>
<dbReference type="InterPro" id="IPR050731">
    <property type="entry name" value="HRD1_E3_ubiq-ligases"/>
</dbReference>
<organism evidence="20 21">
    <name type="scientific">Phyllachora maydis</name>
    <dbReference type="NCBI Taxonomy" id="1825666"/>
    <lineage>
        <taxon>Eukaryota</taxon>
        <taxon>Fungi</taxon>
        <taxon>Dikarya</taxon>
        <taxon>Ascomycota</taxon>
        <taxon>Pezizomycotina</taxon>
        <taxon>Sordariomycetes</taxon>
        <taxon>Sordariomycetidae</taxon>
        <taxon>Phyllachorales</taxon>
        <taxon>Phyllachoraceae</taxon>
        <taxon>Phyllachora</taxon>
    </lineage>
</organism>
<feature type="transmembrane region" description="Helical" evidence="18">
    <location>
        <begin position="40"/>
        <end position="60"/>
    </location>
</feature>
<feature type="region of interest" description="Disordered" evidence="17">
    <location>
        <begin position="596"/>
        <end position="731"/>
    </location>
</feature>
<dbReference type="PANTHER" id="PTHR22763:SF184">
    <property type="entry name" value="E3 UBIQUITIN-PROTEIN LIGASE SYNOVIOLIN"/>
    <property type="match status" value="1"/>
</dbReference>
<evidence type="ECO:0000259" key="19">
    <source>
        <dbReference type="PROSITE" id="PS50089"/>
    </source>
</evidence>
<evidence type="ECO:0000256" key="6">
    <source>
        <dbReference type="ARBA" id="ARBA00022679"/>
    </source>
</evidence>
<evidence type="ECO:0000313" key="21">
    <source>
        <dbReference type="Proteomes" id="UP001217918"/>
    </source>
</evidence>
<feature type="region of interest" description="Disordered" evidence="17">
    <location>
        <begin position="441"/>
        <end position="473"/>
    </location>
</feature>
<evidence type="ECO:0000256" key="8">
    <source>
        <dbReference type="ARBA" id="ARBA00022723"/>
    </source>
</evidence>
<dbReference type="InterPro" id="IPR013083">
    <property type="entry name" value="Znf_RING/FYVE/PHD"/>
</dbReference>
<keyword evidence="6" id="KW-0808">Transferase</keyword>
<feature type="transmembrane region" description="Helical" evidence="18">
    <location>
        <begin position="98"/>
        <end position="118"/>
    </location>
</feature>
<feature type="coiled-coil region" evidence="16">
    <location>
        <begin position="201"/>
        <end position="228"/>
    </location>
</feature>
<comment type="subcellular location">
    <subcellularLocation>
        <location evidence="2">Endoplasmic reticulum membrane</location>
        <topology evidence="2">Multi-pass membrane protein</topology>
    </subcellularLocation>
</comment>
<dbReference type="SMART" id="SM00184">
    <property type="entry name" value="RING"/>
    <property type="match status" value="1"/>
</dbReference>
<dbReference type="InterPro" id="IPR001841">
    <property type="entry name" value="Znf_RING"/>
</dbReference>
<feature type="transmembrane region" description="Helical" evidence="18">
    <location>
        <begin position="138"/>
        <end position="160"/>
    </location>
</feature>
<evidence type="ECO:0000256" key="2">
    <source>
        <dbReference type="ARBA" id="ARBA00004477"/>
    </source>
</evidence>
<feature type="compositionally biased region" description="Low complexity" evidence="17">
    <location>
        <begin position="678"/>
        <end position="701"/>
    </location>
</feature>
<feature type="region of interest" description="Disordered" evidence="17">
    <location>
        <begin position="229"/>
        <end position="271"/>
    </location>
</feature>
<evidence type="ECO:0000313" key="20">
    <source>
        <dbReference type="EMBL" id="KAK2072285.1"/>
    </source>
</evidence>
<keyword evidence="9 15" id="KW-0863">Zinc-finger</keyword>
<dbReference type="GO" id="GO:0061630">
    <property type="term" value="F:ubiquitin protein ligase activity"/>
    <property type="evidence" value="ECO:0007669"/>
    <property type="project" value="UniProtKB-EC"/>
</dbReference>
<dbReference type="GO" id="GO:0036503">
    <property type="term" value="P:ERAD pathway"/>
    <property type="evidence" value="ECO:0007669"/>
    <property type="project" value="TreeGrafter"/>
</dbReference>
<feature type="transmembrane region" description="Helical" evidence="18">
    <location>
        <begin position="298"/>
        <end position="319"/>
    </location>
</feature>
<comment type="similarity">
    <text evidence="4">Belongs to the HRD1 family.</text>
</comment>
<gene>
    <name evidence="20" type="ORF">P8C59_006647</name>
</gene>
<keyword evidence="11" id="KW-0256">Endoplasmic reticulum</keyword>